<organism evidence="3 4">
    <name type="scientific">Winogradskyella pulchriflava</name>
    <dbReference type="NCBI Taxonomy" id="1110688"/>
    <lineage>
        <taxon>Bacteria</taxon>
        <taxon>Pseudomonadati</taxon>
        <taxon>Bacteroidota</taxon>
        <taxon>Flavobacteriia</taxon>
        <taxon>Flavobacteriales</taxon>
        <taxon>Flavobacteriaceae</taxon>
        <taxon>Winogradskyella</taxon>
    </lineage>
</organism>
<proteinExistence type="predicted"/>
<dbReference type="Gene3D" id="3.40.50.2000">
    <property type="entry name" value="Glycogen Phosphorylase B"/>
    <property type="match status" value="2"/>
</dbReference>
<gene>
    <name evidence="3" type="ORF">ACFFGA_05860</name>
</gene>
<comment type="caution">
    <text evidence="3">The sequence shown here is derived from an EMBL/GenBank/DDBJ whole genome shotgun (WGS) entry which is preliminary data.</text>
</comment>
<dbReference type="InterPro" id="IPR001296">
    <property type="entry name" value="Glyco_trans_1"/>
</dbReference>
<sequence>MPLNKVLIITNPLNHEGGVVNYYNLFFKHFESDTIVLKHGTIGSRAYLFYYPILKRLLYPFYYLWDVLAYILRLIGDRKIKIVQVSPSLIPVPLIRDGLLIVLAKLLGKKVVVFYRGWKLPTYNKIANSNIQRKLFNWVYQKNTLQVVLASAFKQDLVNLKPKKTNEIVVTTTAIDKSQIVQPNKNLEPNPIKVLFLGRIQDLKGIEELMDAIIALKNKGQLQAFQFSIVGHENKSGYTQKLKDKLKANDIPSDKVKFLGRITGEEKYKLYANHHIYVLPSYTEGCPNSLLEALASGLFCITTNVGALADLVVPKENGLFVKVKDSDEILSALQYCADNTDFNSRREANAEHYSNTFDIKKITKLFEAKYITLIEKK</sequence>
<dbReference type="RefSeq" id="WP_386061049.1">
    <property type="nucleotide sequence ID" value="NZ_JBHLTQ010000002.1"/>
</dbReference>
<keyword evidence="1 3" id="KW-0808">Transferase</keyword>
<reference evidence="3 4" key="1">
    <citation type="submission" date="2024-09" db="EMBL/GenBank/DDBJ databases">
        <authorList>
            <person name="Sun Q."/>
            <person name="Mori K."/>
        </authorList>
    </citation>
    <scope>NUCLEOTIDE SEQUENCE [LARGE SCALE GENOMIC DNA]</scope>
    <source>
        <strain evidence="3 4">NCAIM B.02481</strain>
    </source>
</reference>
<keyword evidence="4" id="KW-1185">Reference proteome</keyword>
<dbReference type="PANTHER" id="PTHR46401">
    <property type="entry name" value="GLYCOSYLTRANSFERASE WBBK-RELATED"/>
    <property type="match status" value="1"/>
</dbReference>
<accession>A0ABV6Q715</accession>
<evidence type="ECO:0000256" key="1">
    <source>
        <dbReference type="ARBA" id="ARBA00022679"/>
    </source>
</evidence>
<dbReference type="Pfam" id="PF00534">
    <property type="entry name" value="Glycos_transf_1"/>
    <property type="match status" value="1"/>
</dbReference>
<evidence type="ECO:0000313" key="3">
    <source>
        <dbReference type="EMBL" id="MFC0604070.1"/>
    </source>
</evidence>
<dbReference type="PANTHER" id="PTHR46401:SF2">
    <property type="entry name" value="GLYCOSYLTRANSFERASE WBBK-RELATED"/>
    <property type="match status" value="1"/>
</dbReference>
<evidence type="ECO:0000259" key="2">
    <source>
        <dbReference type="Pfam" id="PF00534"/>
    </source>
</evidence>
<dbReference type="Proteomes" id="UP001589832">
    <property type="component" value="Unassembled WGS sequence"/>
</dbReference>
<dbReference type="EMBL" id="JBHLTQ010000002">
    <property type="protein sequence ID" value="MFC0604070.1"/>
    <property type="molecule type" value="Genomic_DNA"/>
</dbReference>
<keyword evidence="3" id="KW-0328">Glycosyltransferase</keyword>
<dbReference type="EC" id="2.4.-.-" evidence="3"/>
<dbReference type="CDD" id="cd03801">
    <property type="entry name" value="GT4_PimA-like"/>
    <property type="match status" value="1"/>
</dbReference>
<dbReference type="SUPFAM" id="SSF53756">
    <property type="entry name" value="UDP-Glycosyltransferase/glycogen phosphorylase"/>
    <property type="match status" value="1"/>
</dbReference>
<name>A0ABV6Q715_9FLAO</name>
<evidence type="ECO:0000313" key="4">
    <source>
        <dbReference type="Proteomes" id="UP001589832"/>
    </source>
</evidence>
<protein>
    <submittedName>
        <fullName evidence="3">Glycosyltransferase family 4 protein</fullName>
        <ecNumber evidence="3">2.4.-.-</ecNumber>
    </submittedName>
</protein>
<dbReference type="GO" id="GO:0016757">
    <property type="term" value="F:glycosyltransferase activity"/>
    <property type="evidence" value="ECO:0007669"/>
    <property type="project" value="UniProtKB-KW"/>
</dbReference>
<feature type="domain" description="Glycosyl transferase family 1" evidence="2">
    <location>
        <begin position="185"/>
        <end position="351"/>
    </location>
</feature>